<reference evidence="1 2" key="1">
    <citation type="submission" date="2021-06" db="EMBL/GenBank/DDBJ databases">
        <title>Caerostris extrusa draft genome.</title>
        <authorList>
            <person name="Kono N."/>
            <person name="Arakawa K."/>
        </authorList>
    </citation>
    <scope>NUCLEOTIDE SEQUENCE [LARGE SCALE GENOMIC DNA]</scope>
</reference>
<organism evidence="1 2">
    <name type="scientific">Caerostris extrusa</name>
    <name type="common">Bark spider</name>
    <name type="synonym">Caerostris bankana</name>
    <dbReference type="NCBI Taxonomy" id="172846"/>
    <lineage>
        <taxon>Eukaryota</taxon>
        <taxon>Metazoa</taxon>
        <taxon>Ecdysozoa</taxon>
        <taxon>Arthropoda</taxon>
        <taxon>Chelicerata</taxon>
        <taxon>Arachnida</taxon>
        <taxon>Araneae</taxon>
        <taxon>Araneomorphae</taxon>
        <taxon>Entelegynae</taxon>
        <taxon>Araneoidea</taxon>
        <taxon>Araneidae</taxon>
        <taxon>Caerostris</taxon>
    </lineage>
</organism>
<proteinExistence type="predicted"/>
<protein>
    <submittedName>
        <fullName evidence="1">Uncharacterized protein</fullName>
    </submittedName>
</protein>
<dbReference type="AlphaFoldDB" id="A0AAV4QFM5"/>
<keyword evidence="2" id="KW-1185">Reference proteome</keyword>
<dbReference type="EMBL" id="BPLR01006260">
    <property type="protein sequence ID" value="GIY08518.1"/>
    <property type="molecule type" value="Genomic_DNA"/>
</dbReference>
<evidence type="ECO:0000313" key="2">
    <source>
        <dbReference type="Proteomes" id="UP001054945"/>
    </source>
</evidence>
<accession>A0AAV4QFM5</accession>
<evidence type="ECO:0000313" key="1">
    <source>
        <dbReference type="EMBL" id="GIY08518.1"/>
    </source>
</evidence>
<dbReference type="Proteomes" id="UP001054945">
    <property type="component" value="Unassembled WGS sequence"/>
</dbReference>
<name>A0AAV4QFM5_CAEEX</name>
<comment type="caution">
    <text evidence="1">The sequence shown here is derived from an EMBL/GenBank/DDBJ whole genome shotgun (WGS) entry which is preliminary data.</text>
</comment>
<sequence>MSYDEKYAGSTRKAFLVSVNSSSSFTLHRSIYEMHVGQFRVCVFVHPTTSATESQMFVSYMNFTAFRFIPTPSTHEKALPILKCYVILSRICAYLIPP</sequence>
<gene>
    <name evidence="1" type="ORF">CEXT_82191</name>
</gene>